<keyword evidence="1" id="KW-1133">Transmembrane helix</keyword>
<gene>
    <name evidence="2" type="ORF">NEQG_00803</name>
</gene>
<evidence type="ECO:0000313" key="3">
    <source>
        <dbReference type="Proteomes" id="UP000002872"/>
    </source>
</evidence>
<dbReference type="Proteomes" id="UP000002872">
    <property type="component" value="Unassembled WGS sequence"/>
</dbReference>
<sequence>MMYLQYAYKYRNCLIPLSHEKSKSIVWPLSQEMVQPYGYSIRKNLSHHKYIFSWTMCIVSYAYIAILNTYRSTLEYNLSIISVVLIILYLQIIFHNRNTEMTRITAVNSLKRTVLLLLIGKCVEYSVQCISKIDKSSRILLYLEAEQSVVYAGMILYSLSYSDMSAHWRVLLSTSAVYCVKLFMCYNFNKIE</sequence>
<organism evidence="2 3">
    <name type="scientific">Nematocida parisii (strain ERTm3)</name>
    <name type="common">Nematode killer fungus</name>
    <dbReference type="NCBI Taxonomy" id="935791"/>
    <lineage>
        <taxon>Eukaryota</taxon>
        <taxon>Fungi</taxon>
        <taxon>Fungi incertae sedis</taxon>
        <taxon>Microsporidia</taxon>
        <taxon>Nematocida</taxon>
    </lineage>
</organism>
<feature type="transmembrane region" description="Helical" evidence="1">
    <location>
        <begin position="76"/>
        <end position="94"/>
    </location>
</feature>
<dbReference type="OMA" id="HEYIFIG"/>
<keyword evidence="1" id="KW-0472">Membrane</keyword>
<feature type="transmembrane region" description="Helical" evidence="1">
    <location>
        <begin position="50"/>
        <end position="70"/>
    </location>
</feature>
<keyword evidence="1" id="KW-0812">Transmembrane</keyword>
<feature type="transmembrane region" description="Helical" evidence="1">
    <location>
        <begin position="139"/>
        <end position="160"/>
    </location>
</feature>
<evidence type="ECO:0000313" key="2">
    <source>
        <dbReference type="EMBL" id="EIJ88984.1"/>
    </source>
</evidence>
<name>I3EID7_NEMP3</name>
<keyword evidence="3" id="KW-1185">Reference proteome</keyword>
<proteinExistence type="predicted"/>
<protein>
    <submittedName>
        <fullName evidence="2">Uncharacterized protein</fullName>
    </submittedName>
</protein>
<feature type="transmembrane region" description="Helical" evidence="1">
    <location>
        <begin position="166"/>
        <end position="186"/>
    </location>
</feature>
<dbReference type="InParanoid" id="I3EID7"/>
<reference evidence="2" key="1">
    <citation type="submission" date="2011-01" db="EMBL/GenBank/DDBJ databases">
        <title>The Genome Sequence of Nematocida parisii strain ERTm3.</title>
        <authorList>
            <consortium name="The Broad Institute Genome Sequencing Platform"/>
            <consortium name="The Broad Institute Genome Sequencing Center for Infectious Disease"/>
            <person name="Cuomo C."/>
            <person name="Troemel E."/>
            <person name="Young S.K."/>
            <person name="Zeng Q."/>
            <person name="Gargeya S."/>
            <person name="Fitzgerald M."/>
            <person name="Haas B."/>
            <person name="Abouelleil A."/>
            <person name="Alvarado L."/>
            <person name="Arachchi H.M."/>
            <person name="Berlin A."/>
            <person name="Chapman S.B."/>
            <person name="Gearin G."/>
            <person name="Goldberg J."/>
            <person name="Griggs A."/>
            <person name="Gujja S."/>
            <person name="Hansen M."/>
            <person name="Heiman D."/>
            <person name="Howarth C."/>
            <person name="Larimer J."/>
            <person name="Lui A."/>
            <person name="MacDonald P.J.P."/>
            <person name="McCowen C."/>
            <person name="Montmayeur A."/>
            <person name="Murphy C."/>
            <person name="Neiman D."/>
            <person name="Pearson M."/>
            <person name="Priest M."/>
            <person name="Roberts A."/>
            <person name="Saif S."/>
            <person name="Shea T."/>
            <person name="Sisk P."/>
            <person name="Stolte C."/>
            <person name="Sykes S."/>
            <person name="Wortman J."/>
            <person name="Nusbaum C."/>
            <person name="Birren B."/>
        </authorList>
    </citation>
    <scope>NUCLEOTIDE SEQUENCE</scope>
    <source>
        <strain evidence="2">ERTm3</strain>
    </source>
</reference>
<dbReference type="HOGENOM" id="CLU_1428366_0_0_1"/>
<dbReference type="VEuPathDB" id="MicrosporidiaDB:NEQG_00803"/>
<accession>I3EID7</accession>
<evidence type="ECO:0000256" key="1">
    <source>
        <dbReference type="SAM" id="Phobius"/>
    </source>
</evidence>
<dbReference type="EMBL" id="GL870877">
    <property type="protein sequence ID" value="EIJ88984.1"/>
    <property type="molecule type" value="Genomic_DNA"/>
</dbReference>
<dbReference type="AlphaFoldDB" id="I3EID7"/>
<dbReference type="OrthoDB" id="2187117at2759"/>